<dbReference type="InterPro" id="IPR036515">
    <property type="entry name" value="Transposase_17_sf"/>
</dbReference>
<organism evidence="1 2">
    <name type="scientific">Gimesia panareensis</name>
    <dbReference type="NCBI Taxonomy" id="2527978"/>
    <lineage>
        <taxon>Bacteria</taxon>
        <taxon>Pseudomonadati</taxon>
        <taxon>Planctomycetota</taxon>
        <taxon>Planctomycetia</taxon>
        <taxon>Planctomycetales</taxon>
        <taxon>Planctomycetaceae</taxon>
        <taxon>Gimesia</taxon>
    </lineage>
</organism>
<dbReference type="GO" id="GO:0003677">
    <property type="term" value="F:DNA binding"/>
    <property type="evidence" value="ECO:0007669"/>
    <property type="project" value="InterPro"/>
</dbReference>
<proteinExistence type="predicted"/>
<name>A0A518FY40_9PLAN</name>
<evidence type="ECO:0000313" key="2">
    <source>
        <dbReference type="Proteomes" id="UP000320839"/>
    </source>
</evidence>
<dbReference type="SUPFAM" id="SSF143422">
    <property type="entry name" value="Transposase IS200-like"/>
    <property type="match status" value="1"/>
</dbReference>
<gene>
    <name evidence="1" type="ORF">Pan153_59750</name>
</gene>
<evidence type="ECO:0000313" key="1">
    <source>
        <dbReference type="EMBL" id="QDV21287.1"/>
    </source>
</evidence>
<dbReference type="GO" id="GO:0006313">
    <property type="term" value="P:DNA transposition"/>
    <property type="evidence" value="ECO:0007669"/>
    <property type="project" value="InterPro"/>
</dbReference>
<dbReference type="AlphaFoldDB" id="A0A518FY40"/>
<evidence type="ECO:0008006" key="3">
    <source>
        <dbReference type="Google" id="ProtNLM"/>
    </source>
</evidence>
<accession>A0A518FY40</accession>
<dbReference type="EMBL" id="CP036317">
    <property type="protein sequence ID" value="QDV21287.1"/>
    <property type="molecule type" value="Genomic_DNA"/>
</dbReference>
<dbReference type="Proteomes" id="UP000320839">
    <property type="component" value="Chromosome"/>
</dbReference>
<dbReference type="Gene3D" id="3.30.70.1290">
    <property type="entry name" value="Transposase IS200-like"/>
    <property type="match status" value="1"/>
</dbReference>
<dbReference type="GO" id="GO:0004803">
    <property type="term" value="F:transposase activity"/>
    <property type="evidence" value="ECO:0007669"/>
    <property type="project" value="InterPro"/>
</dbReference>
<protein>
    <recommendedName>
        <fullName evidence="3">Transposase IS200 like protein</fullName>
    </recommendedName>
</protein>
<sequence>MDDQPLAYFITFTVYGTFLQGDTRLWRSRRKGSQPYQPLLEDWHRDRLKHDVILLAQQQRSAVENEITRLCKYRKWKLWKASARSNHVHVVVSASEITGARVRDQMKANCTRVLRQDWPVFIDRPVWSAGGDWQCVNSEDDLEQVILYAGDVQDRKARDHY</sequence>
<dbReference type="RefSeq" id="WP_145460010.1">
    <property type="nucleotide sequence ID" value="NZ_CP036317.1"/>
</dbReference>
<dbReference type="OrthoDB" id="274221at2"/>
<reference evidence="1 2" key="1">
    <citation type="submission" date="2019-02" db="EMBL/GenBank/DDBJ databases">
        <title>Deep-cultivation of Planctomycetes and their phenomic and genomic characterization uncovers novel biology.</title>
        <authorList>
            <person name="Wiegand S."/>
            <person name="Jogler M."/>
            <person name="Boedeker C."/>
            <person name="Pinto D."/>
            <person name="Vollmers J."/>
            <person name="Rivas-Marin E."/>
            <person name="Kohn T."/>
            <person name="Peeters S.H."/>
            <person name="Heuer A."/>
            <person name="Rast P."/>
            <person name="Oberbeckmann S."/>
            <person name="Bunk B."/>
            <person name="Jeske O."/>
            <person name="Meyerdierks A."/>
            <person name="Storesund J.E."/>
            <person name="Kallscheuer N."/>
            <person name="Luecker S."/>
            <person name="Lage O.M."/>
            <person name="Pohl T."/>
            <person name="Merkel B.J."/>
            <person name="Hornburger P."/>
            <person name="Mueller R.-W."/>
            <person name="Bruemmer F."/>
            <person name="Labrenz M."/>
            <person name="Spormann A.M."/>
            <person name="Op den Camp H."/>
            <person name="Overmann J."/>
            <person name="Amann R."/>
            <person name="Jetten M.S.M."/>
            <person name="Mascher T."/>
            <person name="Medema M.H."/>
            <person name="Devos D.P."/>
            <person name="Kaster A.-K."/>
            <person name="Ovreas L."/>
            <person name="Rohde M."/>
            <person name="Galperin M.Y."/>
            <person name="Jogler C."/>
        </authorList>
    </citation>
    <scope>NUCLEOTIDE SEQUENCE [LARGE SCALE GENOMIC DNA]</scope>
    <source>
        <strain evidence="1 2">Pan153</strain>
    </source>
</reference>